<keyword evidence="1" id="KW-1133">Transmembrane helix</keyword>
<evidence type="ECO:0000256" key="1">
    <source>
        <dbReference type="SAM" id="Phobius"/>
    </source>
</evidence>
<keyword evidence="1" id="KW-0472">Membrane</keyword>
<name>A0A1A8PAU2_9TELE</name>
<keyword evidence="1" id="KW-0812">Transmembrane</keyword>
<sequence>KEPTPSAPTTVLTAGISCLLLCFRGKRVFFLLATFPLLQKQQILHSI</sequence>
<organism evidence="2">
    <name type="scientific">Nothobranchius rachovii</name>
    <name type="common">bluefin notho</name>
    <dbReference type="NCBI Taxonomy" id="451742"/>
    <lineage>
        <taxon>Eukaryota</taxon>
        <taxon>Metazoa</taxon>
        <taxon>Chordata</taxon>
        <taxon>Craniata</taxon>
        <taxon>Vertebrata</taxon>
        <taxon>Euteleostomi</taxon>
        <taxon>Actinopterygii</taxon>
        <taxon>Neopterygii</taxon>
        <taxon>Teleostei</taxon>
        <taxon>Neoteleostei</taxon>
        <taxon>Acanthomorphata</taxon>
        <taxon>Ovalentaria</taxon>
        <taxon>Atherinomorphae</taxon>
        <taxon>Cyprinodontiformes</taxon>
        <taxon>Nothobranchiidae</taxon>
        <taxon>Nothobranchius</taxon>
    </lineage>
</organism>
<protein>
    <submittedName>
        <fullName evidence="2">Uncharacterized protein</fullName>
    </submittedName>
</protein>
<gene>
    <name evidence="2" type="primary">Nfu_g_1_008625</name>
</gene>
<feature type="non-terminal residue" evidence="2">
    <location>
        <position position="47"/>
    </location>
</feature>
<accession>A0A1A8PAU2</accession>
<dbReference type="EMBL" id="HAEI01001964">
    <property type="protein sequence ID" value="SBR78391.1"/>
    <property type="molecule type" value="Transcribed_RNA"/>
</dbReference>
<reference evidence="2" key="1">
    <citation type="submission" date="2016-05" db="EMBL/GenBank/DDBJ databases">
        <authorList>
            <person name="Lavstsen T."/>
            <person name="Jespersen J.S."/>
        </authorList>
    </citation>
    <scope>NUCLEOTIDE SEQUENCE</scope>
    <source>
        <tissue evidence="2">Brain</tissue>
    </source>
</reference>
<feature type="transmembrane region" description="Helical" evidence="1">
    <location>
        <begin position="6"/>
        <end position="23"/>
    </location>
</feature>
<proteinExistence type="predicted"/>
<feature type="non-terminal residue" evidence="2">
    <location>
        <position position="1"/>
    </location>
</feature>
<reference evidence="2" key="2">
    <citation type="submission" date="2016-06" db="EMBL/GenBank/DDBJ databases">
        <title>The genome of a short-lived fish provides insights into sex chromosome evolution and the genetic control of aging.</title>
        <authorList>
            <person name="Reichwald K."/>
            <person name="Felder M."/>
            <person name="Petzold A."/>
            <person name="Koch P."/>
            <person name="Groth M."/>
            <person name="Platzer M."/>
        </authorList>
    </citation>
    <scope>NUCLEOTIDE SEQUENCE</scope>
    <source>
        <tissue evidence="2">Brain</tissue>
    </source>
</reference>
<evidence type="ECO:0000313" key="2">
    <source>
        <dbReference type="EMBL" id="SBR78391.1"/>
    </source>
</evidence>
<dbReference type="AlphaFoldDB" id="A0A1A8PAU2"/>